<sequence>MKLGDGRWDENFIREVFNMDDAELILSMPSSGWDIEDKVMWHYSKNGEYTVKSGYRMASAHECPLTRIILHI</sequence>
<dbReference type="AlphaFoldDB" id="A0A7J6GVC4"/>
<proteinExistence type="predicted"/>
<name>A0A7J6GVC4_CANSA</name>
<gene>
    <name evidence="1" type="ORF">F8388_006810</name>
</gene>
<reference evidence="1 2" key="1">
    <citation type="journal article" date="2020" name="bioRxiv">
        <title>Sequence and annotation of 42 cannabis genomes reveals extensive copy number variation in cannabinoid synthesis and pathogen resistance genes.</title>
        <authorList>
            <person name="Mckernan K.J."/>
            <person name="Helbert Y."/>
            <person name="Kane L.T."/>
            <person name="Ebling H."/>
            <person name="Zhang L."/>
            <person name="Liu B."/>
            <person name="Eaton Z."/>
            <person name="Mclaughlin S."/>
            <person name="Kingan S."/>
            <person name="Baybayan P."/>
            <person name="Concepcion G."/>
            <person name="Jordan M."/>
            <person name="Riva A."/>
            <person name="Barbazuk W."/>
            <person name="Harkins T."/>
        </authorList>
    </citation>
    <scope>NUCLEOTIDE SEQUENCE [LARGE SCALE GENOMIC DNA]</scope>
    <source>
        <strain evidence="2">cv. Jamaican Lion 4</strain>
        <tissue evidence="1">Leaf</tissue>
    </source>
</reference>
<accession>A0A7J6GVC4</accession>
<evidence type="ECO:0000313" key="1">
    <source>
        <dbReference type="EMBL" id="KAF4386855.1"/>
    </source>
</evidence>
<evidence type="ECO:0000313" key="2">
    <source>
        <dbReference type="Proteomes" id="UP000525078"/>
    </source>
</evidence>
<dbReference type="Proteomes" id="UP000525078">
    <property type="component" value="Unassembled WGS sequence"/>
</dbReference>
<comment type="caution">
    <text evidence="1">The sequence shown here is derived from an EMBL/GenBank/DDBJ whole genome shotgun (WGS) entry which is preliminary data.</text>
</comment>
<organism evidence="1 2">
    <name type="scientific">Cannabis sativa</name>
    <name type="common">Hemp</name>
    <name type="synonym">Marijuana</name>
    <dbReference type="NCBI Taxonomy" id="3483"/>
    <lineage>
        <taxon>Eukaryota</taxon>
        <taxon>Viridiplantae</taxon>
        <taxon>Streptophyta</taxon>
        <taxon>Embryophyta</taxon>
        <taxon>Tracheophyta</taxon>
        <taxon>Spermatophyta</taxon>
        <taxon>Magnoliopsida</taxon>
        <taxon>eudicotyledons</taxon>
        <taxon>Gunneridae</taxon>
        <taxon>Pentapetalae</taxon>
        <taxon>rosids</taxon>
        <taxon>fabids</taxon>
        <taxon>Rosales</taxon>
        <taxon>Cannabaceae</taxon>
        <taxon>Cannabis</taxon>
    </lineage>
</organism>
<protein>
    <submittedName>
        <fullName evidence="1">Uncharacterized protein</fullName>
    </submittedName>
</protein>
<dbReference type="EMBL" id="JAATIP010000041">
    <property type="protein sequence ID" value="KAF4386855.1"/>
    <property type="molecule type" value="Genomic_DNA"/>
</dbReference>